<proteinExistence type="predicted"/>
<gene>
    <name evidence="4" type="ORF">C24_LOCUS21825</name>
</gene>
<evidence type="ECO:0000259" key="3">
    <source>
        <dbReference type="PROSITE" id="PS50102"/>
    </source>
</evidence>
<evidence type="ECO:0000313" key="5">
    <source>
        <dbReference type="Proteomes" id="UP000434276"/>
    </source>
</evidence>
<dbReference type="InterPro" id="IPR000504">
    <property type="entry name" value="RRM_dom"/>
</dbReference>
<dbReference type="PROSITE" id="PS50102">
    <property type="entry name" value="RRM"/>
    <property type="match status" value="1"/>
</dbReference>
<dbReference type="PANTHER" id="PTHR11176:SF47">
    <property type="entry name" value="(RAPE) HYPOTHETICAL PROTEIN"/>
    <property type="match status" value="1"/>
</dbReference>
<keyword evidence="1 2" id="KW-0694">RNA-binding</keyword>
<dbReference type="InterPro" id="IPR035979">
    <property type="entry name" value="RBD_domain_sf"/>
</dbReference>
<dbReference type="OrthoDB" id="439808at2759"/>
<dbReference type="InterPro" id="IPR012677">
    <property type="entry name" value="Nucleotide-bd_a/b_plait_sf"/>
</dbReference>
<sequence length="107" mass="12286">MVCDRETGRSEGYGFVMFRDAESATRACQNPKPVIDGREAKCNLAYIGGRVNNNQNAQQQQVPTYVPNWDQFPPPQYHTYTPYGYWTPHGPYYVNQPGPYYLNQPGF</sequence>
<evidence type="ECO:0000256" key="2">
    <source>
        <dbReference type="PROSITE-ProRule" id="PRU00176"/>
    </source>
</evidence>
<reference evidence="4 5" key="1">
    <citation type="submission" date="2019-12" db="EMBL/GenBank/DDBJ databases">
        <authorList>
            <person name="Jiao W.-B."/>
            <person name="Schneeberger K."/>
        </authorList>
    </citation>
    <scope>NUCLEOTIDE SEQUENCE [LARGE SCALE GENOMIC DNA]</scope>
    <source>
        <strain evidence="5">cv. C24</strain>
    </source>
</reference>
<dbReference type="Pfam" id="PF00076">
    <property type="entry name" value="RRM_1"/>
    <property type="match status" value="1"/>
</dbReference>
<dbReference type="Proteomes" id="UP000434276">
    <property type="component" value="Unassembled WGS sequence"/>
</dbReference>
<evidence type="ECO:0000313" key="4">
    <source>
        <dbReference type="EMBL" id="CAA0401996.1"/>
    </source>
</evidence>
<dbReference type="EMBL" id="CACSHJ010000096">
    <property type="protein sequence ID" value="CAA0401996.1"/>
    <property type="molecule type" value="Genomic_DNA"/>
</dbReference>
<evidence type="ECO:0000256" key="1">
    <source>
        <dbReference type="ARBA" id="ARBA00022884"/>
    </source>
</evidence>
<dbReference type="PANTHER" id="PTHR11176">
    <property type="entry name" value="BOULE-RELATED"/>
    <property type="match status" value="1"/>
</dbReference>
<dbReference type="SUPFAM" id="SSF54928">
    <property type="entry name" value="RNA-binding domain, RBD"/>
    <property type="match status" value="1"/>
</dbReference>
<feature type="domain" description="RRM" evidence="3">
    <location>
        <begin position="1"/>
        <end position="47"/>
    </location>
</feature>
<accession>A0A5S9Y3N2</accession>
<dbReference type="Gene3D" id="3.30.70.330">
    <property type="match status" value="1"/>
</dbReference>
<protein>
    <recommendedName>
        <fullName evidence="3">RRM domain-containing protein</fullName>
    </recommendedName>
</protein>
<organism evidence="4 5">
    <name type="scientific">Arabidopsis thaliana</name>
    <name type="common">Mouse-ear cress</name>
    <dbReference type="NCBI Taxonomy" id="3702"/>
    <lineage>
        <taxon>Eukaryota</taxon>
        <taxon>Viridiplantae</taxon>
        <taxon>Streptophyta</taxon>
        <taxon>Embryophyta</taxon>
        <taxon>Tracheophyta</taxon>
        <taxon>Spermatophyta</taxon>
        <taxon>Magnoliopsida</taxon>
        <taxon>eudicotyledons</taxon>
        <taxon>Gunneridae</taxon>
        <taxon>Pentapetalae</taxon>
        <taxon>rosids</taxon>
        <taxon>malvids</taxon>
        <taxon>Brassicales</taxon>
        <taxon>Brassicaceae</taxon>
        <taxon>Camelineae</taxon>
        <taxon>Arabidopsis</taxon>
    </lineage>
</organism>
<dbReference type="GO" id="GO:0003723">
    <property type="term" value="F:RNA binding"/>
    <property type="evidence" value="ECO:0007669"/>
    <property type="project" value="UniProtKB-UniRule"/>
</dbReference>
<name>A0A5S9Y3N2_ARATH</name>
<dbReference type="AlphaFoldDB" id="A0A5S9Y3N2"/>
<dbReference type="ExpressionAtlas" id="A0A5S9Y3N2">
    <property type="expression patterns" value="differential"/>
</dbReference>